<evidence type="ECO:0000313" key="2">
    <source>
        <dbReference type="EMBL" id="KAL1897859.1"/>
    </source>
</evidence>
<reference evidence="2 3" key="1">
    <citation type="journal article" date="2024" name="IMA Fungus">
        <title>IMA Genome - F19 : A genome assembly and annotation guide to empower mycologists, including annotated draft genome sequences of Ceratocystis pirilliformis, Diaporthe australafricana, Fusarium ophioides, Paecilomyces lecythidis, and Sporothrix stenoceras.</title>
        <authorList>
            <person name="Aylward J."/>
            <person name="Wilson A.M."/>
            <person name="Visagie C.M."/>
            <person name="Spraker J."/>
            <person name="Barnes I."/>
            <person name="Buitendag C."/>
            <person name="Ceriani C."/>
            <person name="Del Mar Angel L."/>
            <person name="du Plessis D."/>
            <person name="Fuchs T."/>
            <person name="Gasser K."/>
            <person name="Kramer D."/>
            <person name="Li W."/>
            <person name="Munsamy K."/>
            <person name="Piso A."/>
            <person name="Price J.L."/>
            <person name="Sonnekus B."/>
            <person name="Thomas C."/>
            <person name="van der Nest A."/>
            <person name="van Dijk A."/>
            <person name="van Heerden A."/>
            <person name="van Vuuren N."/>
            <person name="Yilmaz N."/>
            <person name="Duong T.A."/>
            <person name="van der Merwe N.A."/>
            <person name="Wingfield M.J."/>
            <person name="Wingfield B.D."/>
        </authorList>
    </citation>
    <scope>NUCLEOTIDE SEQUENCE [LARGE SCALE GENOMIC DNA]</scope>
    <source>
        <strain evidence="2 3">CMW 5346</strain>
    </source>
</reference>
<proteinExistence type="predicted"/>
<gene>
    <name evidence="2" type="ORF">Sste5346_003711</name>
</gene>
<dbReference type="Proteomes" id="UP001583186">
    <property type="component" value="Unassembled WGS sequence"/>
</dbReference>
<name>A0ABR3ZEB2_9PEZI</name>
<sequence length="99" mass="11142">MVDWDIGMIPDNAIPVQSFLVTLRLYETKRVDDPATGKIRLADTNVKHLKAKGKTDTELLSWAEVSQNYLVNSSQPRMQTMLSKSPKESMAKEGYQLGD</sequence>
<accession>A0ABR3ZEB2</accession>
<comment type="caution">
    <text evidence="2">The sequence shown here is derived from an EMBL/GenBank/DDBJ whole genome shotgun (WGS) entry which is preliminary data.</text>
</comment>
<evidence type="ECO:0000313" key="3">
    <source>
        <dbReference type="Proteomes" id="UP001583186"/>
    </source>
</evidence>
<organism evidence="2 3">
    <name type="scientific">Sporothrix stenoceras</name>
    <dbReference type="NCBI Taxonomy" id="5173"/>
    <lineage>
        <taxon>Eukaryota</taxon>
        <taxon>Fungi</taxon>
        <taxon>Dikarya</taxon>
        <taxon>Ascomycota</taxon>
        <taxon>Pezizomycotina</taxon>
        <taxon>Sordariomycetes</taxon>
        <taxon>Sordariomycetidae</taxon>
        <taxon>Ophiostomatales</taxon>
        <taxon>Ophiostomataceae</taxon>
        <taxon>Sporothrix</taxon>
    </lineage>
</organism>
<evidence type="ECO:0000256" key="1">
    <source>
        <dbReference type="SAM" id="MobiDB-lite"/>
    </source>
</evidence>
<dbReference type="EMBL" id="JAWCUI010000017">
    <property type="protein sequence ID" value="KAL1897859.1"/>
    <property type="molecule type" value="Genomic_DNA"/>
</dbReference>
<protein>
    <submittedName>
        <fullName evidence="2">Uncharacterized protein</fullName>
    </submittedName>
</protein>
<keyword evidence="3" id="KW-1185">Reference proteome</keyword>
<feature type="region of interest" description="Disordered" evidence="1">
    <location>
        <begin position="77"/>
        <end position="99"/>
    </location>
</feature>